<accession>A0ABW3MBQ1</accession>
<reference evidence="2" key="1">
    <citation type="journal article" date="2019" name="Int. J. Syst. Evol. Microbiol.">
        <title>The Global Catalogue of Microorganisms (GCM) 10K type strain sequencing project: providing services to taxonomists for standard genome sequencing and annotation.</title>
        <authorList>
            <consortium name="The Broad Institute Genomics Platform"/>
            <consortium name="The Broad Institute Genome Sequencing Center for Infectious Disease"/>
            <person name="Wu L."/>
            <person name="Ma J."/>
        </authorList>
    </citation>
    <scope>NUCLEOTIDE SEQUENCE [LARGE SCALE GENOMIC DNA]</scope>
    <source>
        <strain evidence="2">JCM 31486</strain>
    </source>
</reference>
<feature type="non-terminal residue" evidence="1">
    <location>
        <position position="1"/>
    </location>
</feature>
<evidence type="ECO:0000313" key="2">
    <source>
        <dbReference type="Proteomes" id="UP001597045"/>
    </source>
</evidence>
<dbReference type="Proteomes" id="UP001597045">
    <property type="component" value="Unassembled WGS sequence"/>
</dbReference>
<sequence length="97" mass="9999">LEVAEACGLPCVVSSALETSVGLAAQLALAGALPSLDFACGLGTTSLLAGDVVAESYVPVDGYLPVPLRPPAPVFTRFAADEERTAWWRARLSRVGA</sequence>
<protein>
    <submittedName>
        <fullName evidence="1">O-succinylbenzoate synthase</fullName>
    </submittedName>
</protein>
<proteinExistence type="predicted"/>
<keyword evidence="2" id="KW-1185">Reference proteome</keyword>
<name>A0ABW3MBQ1_9PSEU</name>
<evidence type="ECO:0000313" key="1">
    <source>
        <dbReference type="EMBL" id="MFD1048211.1"/>
    </source>
</evidence>
<dbReference type="Gene3D" id="3.20.20.120">
    <property type="entry name" value="Enolase-like C-terminal domain"/>
    <property type="match status" value="1"/>
</dbReference>
<dbReference type="SUPFAM" id="SSF51604">
    <property type="entry name" value="Enolase C-terminal domain-like"/>
    <property type="match status" value="1"/>
</dbReference>
<dbReference type="InterPro" id="IPR036849">
    <property type="entry name" value="Enolase-like_C_sf"/>
</dbReference>
<dbReference type="EMBL" id="JBHTIS010001459">
    <property type="protein sequence ID" value="MFD1048211.1"/>
    <property type="molecule type" value="Genomic_DNA"/>
</dbReference>
<organism evidence="1 2">
    <name type="scientific">Kibdelosporangium lantanae</name>
    <dbReference type="NCBI Taxonomy" id="1497396"/>
    <lineage>
        <taxon>Bacteria</taxon>
        <taxon>Bacillati</taxon>
        <taxon>Actinomycetota</taxon>
        <taxon>Actinomycetes</taxon>
        <taxon>Pseudonocardiales</taxon>
        <taxon>Pseudonocardiaceae</taxon>
        <taxon>Kibdelosporangium</taxon>
    </lineage>
</organism>
<gene>
    <name evidence="1" type="ORF">ACFQ1S_23055</name>
</gene>
<comment type="caution">
    <text evidence="1">The sequence shown here is derived from an EMBL/GenBank/DDBJ whole genome shotgun (WGS) entry which is preliminary data.</text>
</comment>